<dbReference type="Pfam" id="PF00437">
    <property type="entry name" value="T2SSE"/>
    <property type="match status" value="1"/>
</dbReference>
<proteinExistence type="inferred from homology"/>
<dbReference type="InterPro" id="IPR050921">
    <property type="entry name" value="T4SS_GSP_E_ATPase"/>
</dbReference>
<dbReference type="Gene3D" id="3.40.50.300">
    <property type="entry name" value="P-loop containing nucleotide triphosphate hydrolases"/>
    <property type="match status" value="1"/>
</dbReference>
<dbReference type="Gene3D" id="3.30.450.380">
    <property type="match status" value="1"/>
</dbReference>
<dbReference type="InterPro" id="IPR027417">
    <property type="entry name" value="P-loop_NTPase"/>
</dbReference>
<dbReference type="InterPro" id="IPR001482">
    <property type="entry name" value="T2SS/T4SS_dom"/>
</dbReference>
<evidence type="ECO:0000313" key="4">
    <source>
        <dbReference type="Proteomes" id="UP001164305"/>
    </source>
</evidence>
<keyword evidence="4" id="KW-1185">Reference proteome</keyword>
<evidence type="ECO:0000313" key="3">
    <source>
        <dbReference type="EMBL" id="UYG17979.1"/>
    </source>
</evidence>
<dbReference type="NCBIfam" id="TIGR03819">
    <property type="entry name" value="heli_sec_ATPase"/>
    <property type="match status" value="1"/>
</dbReference>
<dbReference type="InterPro" id="IPR022399">
    <property type="entry name" value="TadA-like_ATPase"/>
</dbReference>
<name>A0ABY6G4V1_9MICO</name>
<reference evidence="3" key="1">
    <citation type="submission" date="2022-10" db="EMBL/GenBank/DDBJ databases">
        <title>Whole-Genome Sequencing of Brachybacterium huguangmaarense BRM-3, Isolated from Betula schmidtii.</title>
        <authorList>
            <person name="Haam D."/>
        </authorList>
    </citation>
    <scope>NUCLEOTIDE SEQUENCE</scope>
    <source>
        <strain evidence="3">BRM-3</strain>
    </source>
</reference>
<gene>
    <name evidence="3" type="ORF">BRM3_06070</name>
</gene>
<dbReference type="Proteomes" id="UP001164305">
    <property type="component" value="Chromosome"/>
</dbReference>
<dbReference type="EMBL" id="CP107020">
    <property type="protein sequence ID" value="UYG17979.1"/>
    <property type="molecule type" value="Genomic_DNA"/>
</dbReference>
<dbReference type="CDD" id="cd01130">
    <property type="entry name" value="VirB11-like_ATPase"/>
    <property type="match status" value="1"/>
</dbReference>
<sequence>MTSRAAAAAVSASLLERVREDLVAAPGEVDVPRVARLLHREGRVIGAAELLRLTVAVRDHVQGLGPLQELAVPGATDILVNADGAVWVDDASGLHPTAVRLGPGEARALAVRLATAGGRRLDDASPCADAHLPDGTRLHAVLPPLSTGGALISLRRPAAARLTLAGLERSGSLTPFAREVLERIVARRVAFLVSGGTGTGKTTVLGAMLSAAPASERIVVVEDAHELDPEHPHVVHLQARHANTEGAGGVDLVALVRECLRMRPDRIVVGECRGAEVRELLQALNTGHEGGCGTVHANRAVDVPARLEALGVLGGLDPLALGSQAASALDVVLHLGRREGRRALEHVACLERDEAGRLRARTALDLHGPVTAGPAWPGLARRLGMDAGRVR</sequence>
<dbReference type="PANTHER" id="PTHR30486:SF6">
    <property type="entry name" value="TYPE IV PILUS RETRACTATION ATPASE PILT"/>
    <property type="match status" value="1"/>
</dbReference>
<dbReference type="RefSeq" id="WP_263595185.1">
    <property type="nucleotide sequence ID" value="NZ_CP107020.1"/>
</dbReference>
<organism evidence="3 4">
    <name type="scientific">Brachybacterium huguangmaarense</name>
    <dbReference type="NCBI Taxonomy" id="1652028"/>
    <lineage>
        <taxon>Bacteria</taxon>
        <taxon>Bacillati</taxon>
        <taxon>Actinomycetota</taxon>
        <taxon>Actinomycetes</taxon>
        <taxon>Micrococcales</taxon>
        <taxon>Dermabacteraceae</taxon>
        <taxon>Brachybacterium</taxon>
    </lineage>
</organism>
<dbReference type="PANTHER" id="PTHR30486">
    <property type="entry name" value="TWITCHING MOTILITY PROTEIN PILT"/>
    <property type="match status" value="1"/>
</dbReference>
<protein>
    <submittedName>
        <fullName evidence="3">TadA family conjugal transfer-associated ATPase</fullName>
    </submittedName>
</protein>
<evidence type="ECO:0000259" key="2">
    <source>
        <dbReference type="Pfam" id="PF00437"/>
    </source>
</evidence>
<comment type="similarity">
    <text evidence="1">Belongs to the GSP E family.</text>
</comment>
<dbReference type="SUPFAM" id="SSF52540">
    <property type="entry name" value="P-loop containing nucleoside triphosphate hydrolases"/>
    <property type="match status" value="1"/>
</dbReference>
<evidence type="ECO:0000256" key="1">
    <source>
        <dbReference type="ARBA" id="ARBA00006611"/>
    </source>
</evidence>
<accession>A0ABY6G4V1</accession>
<feature type="domain" description="Bacterial type II secretion system protein E" evidence="2">
    <location>
        <begin position="63"/>
        <end position="337"/>
    </location>
</feature>